<dbReference type="Proteomes" id="UP000029707">
    <property type="component" value="Unassembled WGS sequence"/>
</dbReference>
<name>A0A4U8TN17_9HELI</name>
<dbReference type="GO" id="GO:0004659">
    <property type="term" value="F:prenyltransferase activity"/>
    <property type="evidence" value="ECO:0007669"/>
    <property type="project" value="UniProtKB-KW"/>
</dbReference>
<keyword evidence="7" id="KW-1185">Reference proteome</keyword>
<keyword evidence="1" id="KW-0637">Prenyltransferase</keyword>
<evidence type="ECO:0000259" key="5">
    <source>
        <dbReference type="Pfam" id="PF02441"/>
    </source>
</evidence>
<keyword evidence="2" id="KW-0285">Flavoprotein</keyword>
<evidence type="ECO:0000256" key="4">
    <source>
        <dbReference type="ARBA" id="ARBA00022679"/>
    </source>
</evidence>
<accession>A0A4U8TN17</accession>
<dbReference type="InterPro" id="IPR003382">
    <property type="entry name" value="Flavoprotein"/>
</dbReference>
<dbReference type="Pfam" id="PF02441">
    <property type="entry name" value="Flavoprotein"/>
    <property type="match status" value="1"/>
</dbReference>
<evidence type="ECO:0000256" key="3">
    <source>
        <dbReference type="ARBA" id="ARBA00022643"/>
    </source>
</evidence>
<dbReference type="RefSeq" id="WP_084707879.1">
    <property type="nucleotide sequence ID" value="NZ_CAJUDB010000003.1"/>
</dbReference>
<evidence type="ECO:0000256" key="1">
    <source>
        <dbReference type="ARBA" id="ARBA00022602"/>
    </source>
</evidence>
<organism evidence="6 7">
    <name type="scientific">Helicobacter japonicus</name>
    <dbReference type="NCBI Taxonomy" id="425400"/>
    <lineage>
        <taxon>Bacteria</taxon>
        <taxon>Pseudomonadati</taxon>
        <taxon>Campylobacterota</taxon>
        <taxon>Epsilonproteobacteria</taxon>
        <taxon>Campylobacterales</taxon>
        <taxon>Helicobacteraceae</taxon>
        <taxon>Helicobacter</taxon>
    </lineage>
</organism>
<dbReference type="NCBIfam" id="NF004685">
    <property type="entry name" value="PRK06029.1"/>
    <property type="match status" value="1"/>
</dbReference>
<dbReference type="NCBIfam" id="TIGR00421">
    <property type="entry name" value="ubiX_pad"/>
    <property type="match status" value="1"/>
</dbReference>
<dbReference type="SUPFAM" id="SSF52507">
    <property type="entry name" value="Homo-oligomeric flavin-containing Cys decarboxylases, HFCD"/>
    <property type="match status" value="1"/>
</dbReference>
<dbReference type="EMBL" id="JRMQ02000005">
    <property type="protein sequence ID" value="TLE01970.1"/>
    <property type="molecule type" value="Genomic_DNA"/>
</dbReference>
<evidence type="ECO:0000313" key="6">
    <source>
        <dbReference type="EMBL" id="TLE01970.1"/>
    </source>
</evidence>
<feature type="domain" description="Flavoprotein" evidence="5">
    <location>
        <begin position="4"/>
        <end position="179"/>
    </location>
</feature>
<gene>
    <name evidence="6" type="ORF">LS65_005270</name>
</gene>
<dbReference type="Gene3D" id="3.40.50.1950">
    <property type="entry name" value="Flavin prenyltransferase-like"/>
    <property type="match status" value="1"/>
</dbReference>
<sequence length="196" mass="21793">MEIKKLVIGIGGASGVHLGLKFIEYIPDSIELFVVISEGAKAVALNEMGEDIKYALDRIQYKRHFRIYNEDELDSSVSSGSFGVNAMAIVPTSMNLLAKIANGLCDDLISRCASIMLKEKRTLLLAPREMPLSPIALEQMSRLSSFGVIVAPPIVGYYAKPSDLESMECFFVGKWLDALKIPNNLYKRWKHHIEGE</sequence>
<evidence type="ECO:0000256" key="2">
    <source>
        <dbReference type="ARBA" id="ARBA00022630"/>
    </source>
</evidence>
<comment type="caution">
    <text evidence="6">The sequence shown here is derived from an EMBL/GenBank/DDBJ whole genome shotgun (WGS) entry which is preliminary data.</text>
</comment>
<keyword evidence="4" id="KW-0808">Transferase</keyword>
<protein>
    <submittedName>
        <fullName evidence="6">UbiX family flavin prenyltransferase</fullName>
    </submittedName>
</protein>
<dbReference type="InterPro" id="IPR004507">
    <property type="entry name" value="UbiX-like"/>
</dbReference>
<dbReference type="InterPro" id="IPR036551">
    <property type="entry name" value="Flavin_trans-like"/>
</dbReference>
<reference evidence="6 7" key="1">
    <citation type="journal article" date="2014" name="Genome Announc.">
        <title>Draft genome sequences of eight enterohepatic helicobacter species isolated from both laboratory and wild rodents.</title>
        <authorList>
            <person name="Sheh A."/>
            <person name="Shen Z."/>
            <person name="Fox J.G."/>
        </authorList>
    </citation>
    <scope>NUCLEOTIDE SEQUENCE [LARGE SCALE GENOMIC DNA]</scope>
    <source>
        <strain evidence="6 7">MIT 01-6451</strain>
    </source>
</reference>
<dbReference type="AlphaFoldDB" id="A0A4U8TN17"/>
<evidence type="ECO:0000313" key="7">
    <source>
        <dbReference type="Proteomes" id="UP000029707"/>
    </source>
</evidence>
<proteinExistence type="predicted"/>
<keyword evidence="3" id="KW-0288">FMN</keyword>
<dbReference type="OrthoDB" id="9781577at2"/>
<dbReference type="STRING" id="425400.LS65_01945"/>
<dbReference type="GeneID" id="82321931"/>